<proteinExistence type="predicted"/>
<dbReference type="EMBL" id="UINC01076557">
    <property type="protein sequence ID" value="SVC15838.1"/>
    <property type="molecule type" value="Genomic_DNA"/>
</dbReference>
<sequence>MLLLGVLGKTKYHNSGVFFKNEGNLLGGCLTVKN</sequence>
<reference evidence="1" key="1">
    <citation type="submission" date="2018-05" db="EMBL/GenBank/DDBJ databases">
        <authorList>
            <person name="Lanie J.A."/>
            <person name="Ng W.-L."/>
            <person name="Kazmierczak K.M."/>
            <person name="Andrzejewski T.M."/>
            <person name="Davidsen T.M."/>
            <person name="Wayne K.J."/>
            <person name="Tettelin H."/>
            <person name="Glass J.I."/>
            <person name="Rusch D."/>
            <person name="Podicherti R."/>
            <person name="Tsui H.-C.T."/>
            <person name="Winkler M.E."/>
        </authorList>
    </citation>
    <scope>NUCLEOTIDE SEQUENCE</scope>
</reference>
<evidence type="ECO:0000313" key="1">
    <source>
        <dbReference type="EMBL" id="SVC15838.1"/>
    </source>
</evidence>
<accession>A0A382JVD8</accession>
<gene>
    <name evidence="1" type="ORF">METZ01_LOCUS268692</name>
</gene>
<name>A0A382JVD8_9ZZZZ</name>
<protein>
    <submittedName>
        <fullName evidence="1">Uncharacterized protein</fullName>
    </submittedName>
</protein>
<organism evidence="1">
    <name type="scientific">marine metagenome</name>
    <dbReference type="NCBI Taxonomy" id="408172"/>
    <lineage>
        <taxon>unclassified sequences</taxon>
        <taxon>metagenomes</taxon>
        <taxon>ecological metagenomes</taxon>
    </lineage>
</organism>
<dbReference type="AlphaFoldDB" id="A0A382JVD8"/>